<comment type="caution">
    <text evidence="2">The sequence shown here is derived from an EMBL/GenBank/DDBJ whole genome shotgun (WGS) entry which is preliminary data.</text>
</comment>
<dbReference type="Proteomes" id="UP001341840">
    <property type="component" value="Unassembled WGS sequence"/>
</dbReference>
<protein>
    <submittedName>
        <fullName evidence="2">Uncharacterized protein</fullName>
    </submittedName>
</protein>
<evidence type="ECO:0000313" key="3">
    <source>
        <dbReference type="Proteomes" id="UP001341840"/>
    </source>
</evidence>
<gene>
    <name evidence="2" type="ORF">PIB30_060528</name>
</gene>
<evidence type="ECO:0000256" key="1">
    <source>
        <dbReference type="ARBA" id="ARBA00022898"/>
    </source>
</evidence>
<dbReference type="EMBL" id="JASCZI010121365">
    <property type="protein sequence ID" value="MED6161418.1"/>
    <property type="molecule type" value="Genomic_DNA"/>
</dbReference>
<accession>A0ABU6UP72</accession>
<keyword evidence="1" id="KW-0663">Pyridoxal phosphate</keyword>
<evidence type="ECO:0000313" key="2">
    <source>
        <dbReference type="EMBL" id="MED6161418.1"/>
    </source>
</evidence>
<name>A0ABU6UP72_9FABA</name>
<dbReference type="PANTHER" id="PTHR43092:SF7">
    <property type="entry name" value="L-CYSTEINE DESULFHYDRASE"/>
    <property type="match status" value="1"/>
</dbReference>
<dbReference type="PANTHER" id="PTHR43092">
    <property type="entry name" value="L-CYSTEINE DESULFHYDRASE"/>
    <property type="match status" value="1"/>
</dbReference>
<feature type="non-terminal residue" evidence="2">
    <location>
        <position position="88"/>
    </location>
</feature>
<sequence length="88" mass="9387">MKGRVKSETDTTKMEVVKALINANDIDDVALIDNATTVGTIVLQQVSCQFADGRFCKNEAVIMFNFAFQAVKKSIGAYVGPAGGSVVE</sequence>
<reference evidence="2 3" key="1">
    <citation type="journal article" date="2023" name="Plants (Basel)">
        <title>Bridging the Gap: Combining Genomics and Transcriptomics Approaches to Understand Stylosanthes scabra, an Orphan Legume from the Brazilian Caatinga.</title>
        <authorList>
            <person name="Ferreira-Neto J.R.C."/>
            <person name="da Silva M.D."/>
            <person name="Binneck E."/>
            <person name="de Melo N.F."/>
            <person name="da Silva R.H."/>
            <person name="de Melo A.L.T.M."/>
            <person name="Pandolfi V."/>
            <person name="Bustamante F.O."/>
            <person name="Brasileiro-Vidal A.C."/>
            <person name="Benko-Iseppon A.M."/>
        </authorList>
    </citation>
    <scope>NUCLEOTIDE SEQUENCE [LARGE SCALE GENOMIC DNA]</scope>
    <source>
        <tissue evidence="2">Leaves</tissue>
    </source>
</reference>
<organism evidence="2 3">
    <name type="scientific">Stylosanthes scabra</name>
    <dbReference type="NCBI Taxonomy" id="79078"/>
    <lineage>
        <taxon>Eukaryota</taxon>
        <taxon>Viridiplantae</taxon>
        <taxon>Streptophyta</taxon>
        <taxon>Embryophyta</taxon>
        <taxon>Tracheophyta</taxon>
        <taxon>Spermatophyta</taxon>
        <taxon>Magnoliopsida</taxon>
        <taxon>eudicotyledons</taxon>
        <taxon>Gunneridae</taxon>
        <taxon>Pentapetalae</taxon>
        <taxon>rosids</taxon>
        <taxon>fabids</taxon>
        <taxon>Fabales</taxon>
        <taxon>Fabaceae</taxon>
        <taxon>Papilionoideae</taxon>
        <taxon>50 kb inversion clade</taxon>
        <taxon>dalbergioids sensu lato</taxon>
        <taxon>Dalbergieae</taxon>
        <taxon>Pterocarpus clade</taxon>
        <taxon>Stylosanthes</taxon>
    </lineage>
</organism>
<proteinExistence type="predicted"/>
<keyword evidence="3" id="KW-1185">Reference proteome</keyword>